<evidence type="ECO:0000313" key="10">
    <source>
        <dbReference type="Proteomes" id="UP001467690"/>
    </source>
</evidence>
<dbReference type="InterPro" id="IPR037066">
    <property type="entry name" value="Plug_dom_sf"/>
</dbReference>
<keyword evidence="2 4" id="KW-0472">Membrane</keyword>
<evidence type="ECO:0000313" key="9">
    <source>
        <dbReference type="EMBL" id="MER2490777.1"/>
    </source>
</evidence>
<dbReference type="InterPro" id="IPR036942">
    <property type="entry name" value="Beta-barrel_TonB_sf"/>
</dbReference>
<keyword evidence="3" id="KW-0998">Cell outer membrane</keyword>
<evidence type="ECO:0000256" key="5">
    <source>
        <dbReference type="SAM" id="MobiDB-lite"/>
    </source>
</evidence>
<dbReference type="InterPro" id="IPR000531">
    <property type="entry name" value="Beta-barrel_TonB"/>
</dbReference>
<sequence>MKYNFKLKAITAAVLASCFANTAYAAEDDTEVNSVNQNNTAEALNSDIETIEITGFRGSLQKAMNAKRFSQTVSDSIHAEDIGKSTDQNIADALSRVTGVTVTEQDGEGARISIRGAGPSMNQITMNGVALTGGLSNPDGGTQDNSVDLSTFSADILSSIDVVKTAAADQDEGSLGGSVTLRTVKPLDLRKDRLTATIEGRYNKYADEYDARINGSFSKKFFDDQFGVILTVSHDNQKTRQDRIQSDYVNGVLPIADWEAASGRKATDLNGKQIRVLGYSSDDEENRTLNSEDTLTNYDPSAQTIITEDDAWATAKEFYRIGLNQNERERTSLSAGFQFRPTENIDIQLDLTHTKQKQDNDNHSLTLNLSPANQLQADTDINVVDTSTHTIEEMYGRSFTGGFNRTSGMRELTTDVASLSLDYHINDNLKMDLMLGYSKTLDETPDQNSPDAYISMNTATWGTAGREAVMAMPEYELVGYNCTQGDTADCSIFTGTTPGVFDAFDGTPIDVRSRFNPFDLHHNHLGGFTFRNNKLTDENKSLFLDFDYMLDMDHLVSVEFGVKYAKRLRDVQVSNEQVTNSADLPAEGDDNAEPPRGMGTINVGDILANERFPYDNFAVDIQGDRSSPLFNGWPMLDTQKALDIIRGDGELVRRLDPAGTRSIETKTQAAYLKLNFEAMDGKLTGNIGLRKVQDDNFARGLGDITYINNQQIIDPYELLVERNLGDMSQQPCPAGEVGFYNGSSDWRGTPQNQDQLSNCWAWQITHAYTRNNADTYPFDSETQEWLLQGPDGVAQEDINRVLWMNSDGTIQNALPVNSDFVVYTNEAGVTTSTNPGLWVRFGQPANAPIWPFISRVTSRLTTEAGEPYAVYGDKVWRRFAPTSDTSTIDAVLPSLNLNFAVNEETILRFAASKTITRPRIDSRNPSKSIRENQWGTSYGDAGNTQLDFLESTNLDASFEWYFNPTGMVSVALFNKDMEGQEIEVDTPYHYKDVKSEYTLTDTDILIPYDENRVPGDADQCHAHRYPAGWMEQWSIDCDVAVINQVQNATGSSITGLEIGYTQNYDFLPGLLSGLGASINYTYQESEQDNIDIGDTGISIEGMPVELTPQHSANTTVFWEKDGMNLRFAHRYTGVQLINGGVLGGAIWQDETHRLDISGSYKINNNFSVTLNIINALDDDRRLFHTIRNATDATNASDQTIRVNEGNYFDGGGVTTRTYAAYKTGVQYRAGLRITF</sequence>
<dbReference type="Proteomes" id="UP001467690">
    <property type="component" value="Unassembled WGS sequence"/>
</dbReference>
<evidence type="ECO:0000256" key="6">
    <source>
        <dbReference type="SAM" id="SignalP"/>
    </source>
</evidence>
<comment type="similarity">
    <text evidence="4">Belongs to the TonB-dependent receptor family.</text>
</comment>
<evidence type="ECO:0000256" key="1">
    <source>
        <dbReference type="ARBA" id="ARBA00004442"/>
    </source>
</evidence>
<dbReference type="InterPro" id="IPR012910">
    <property type="entry name" value="Plug_dom"/>
</dbReference>
<reference evidence="9 10" key="1">
    <citation type="submission" date="2024-06" db="EMBL/GenBank/DDBJ databases">
        <authorList>
            <person name="Chen R.Y."/>
        </authorList>
    </citation>
    <scope>NUCLEOTIDE SEQUENCE [LARGE SCALE GENOMIC DNA]</scope>
    <source>
        <strain evidence="9 10">D2</strain>
    </source>
</reference>
<dbReference type="SUPFAM" id="SSF56935">
    <property type="entry name" value="Porins"/>
    <property type="match status" value="1"/>
</dbReference>
<dbReference type="Pfam" id="PF00593">
    <property type="entry name" value="TonB_dep_Rec_b-barrel"/>
    <property type="match status" value="1"/>
</dbReference>
<dbReference type="PANTHER" id="PTHR40980:SF3">
    <property type="entry name" value="TONB-DEPENDENT RECEPTOR-LIKE BETA-BARREL DOMAIN-CONTAINING PROTEIN"/>
    <property type="match status" value="1"/>
</dbReference>
<dbReference type="PANTHER" id="PTHR40980">
    <property type="entry name" value="PLUG DOMAIN-CONTAINING PROTEIN"/>
    <property type="match status" value="1"/>
</dbReference>
<accession>A0ABV1RDJ3</accession>
<comment type="subcellular location">
    <subcellularLocation>
        <location evidence="1 4">Cell outer membrane</location>
    </subcellularLocation>
</comment>
<gene>
    <name evidence="9" type="ORF">ABS311_02630</name>
</gene>
<dbReference type="Gene3D" id="2.170.130.10">
    <property type="entry name" value="TonB-dependent receptor, plug domain"/>
    <property type="match status" value="1"/>
</dbReference>
<protein>
    <submittedName>
        <fullName evidence="9">TonB-dependent receptor</fullName>
    </submittedName>
</protein>
<organism evidence="9 10">
    <name type="scientific">Catenovulum sediminis</name>
    <dbReference type="NCBI Taxonomy" id="1740262"/>
    <lineage>
        <taxon>Bacteria</taxon>
        <taxon>Pseudomonadati</taxon>
        <taxon>Pseudomonadota</taxon>
        <taxon>Gammaproteobacteria</taxon>
        <taxon>Alteromonadales</taxon>
        <taxon>Alteromonadaceae</taxon>
        <taxon>Catenovulum</taxon>
    </lineage>
</organism>
<dbReference type="Gene3D" id="2.40.170.20">
    <property type="entry name" value="TonB-dependent receptor, beta-barrel domain"/>
    <property type="match status" value="2"/>
</dbReference>
<evidence type="ECO:0000256" key="3">
    <source>
        <dbReference type="ARBA" id="ARBA00023237"/>
    </source>
</evidence>
<name>A0ABV1RDJ3_9ALTE</name>
<keyword evidence="10" id="KW-1185">Reference proteome</keyword>
<dbReference type="RefSeq" id="WP_350400577.1">
    <property type="nucleotide sequence ID" value="NZ_JBELOE010000067.1"/>
</dbReference>
<keyword evidence="4" id="KW-0798">TonB box</keyword>
<dbReference type="EMBL" id="JBELOE010000067">
    <property type="protein sequence ID" value="MER2490777.1"/>
    <property type="molecule type" value="Genomic_DNA"/>
</dbReference>
<evidence type="ECO:0000256" key="4">
    <source>
        <dbReference type="RuleBase" id="RU003357"/>
    </source>
</evidence>
<keyword evidence="6" id="KW-0732">Signal</keyword>
<feature type="domain" description="TonB-dependent receptor-like beta-barrel" evidence="7">
    <location>
        <begin position="757"/>
        <end position="1174"/>
    </location>
</feature>
<dbReference type="Pfam" id="PF07715">
    <property type="entry name" value="Plug"/>
    <property type="match status" value="1"/>
</dbReference>
<evidence type="ECO:0000259" key="8">
    <source>
        <dbReference type="Pfam" id="PF07715"/>
    </source>
</evidence>
<evidence type="ECO:0000256" key="2">
    <source>
        <dbReference type="ARBA" id="ARBA00023136"/>
    </source>
</evidence>
<evidence type="ECO:0000259" key="7">
    <source>
        <dbReference type="Pfam" id="PF00593"/>
    </source>
</evidence>
<feature type="region of interest" description="Disordered" evidence="5">
    <location>
        <begin position="575"/>
        <end position="596"/>
    </location>
</feature>
<comment type="caution">
    <text evidence="9">The sequence shown here is derived from an EMBL/GenBank/DDBJ whole genome shotgun (WGS) entry which is preliminary data.</text>
</comment>
<proteinExistence type="inferred from homology"/>
<keyword evidence="9" id="KW-0675">Receptor</keyword>
<feature type="domain" description="TonB-dependent receptor plug" evidence="8">
    <location>
        <begin position="72"/>
        <end position="177"/>
    </location>
</feature>
<feature type="chain" id="PRO_5046160741" evidence="6">
    <location>
        <begin position="26"/>
        <end position="1235"/>
    </location>
</feature>
<feature type="signal peptide" evidence="6">
    <location>
        <begin position="1"/>
        <end position="25"/>
    </location>
</feature>